<gene>
    <name evidence="2" type="ORF">H0235_017727</name>
</gene>
<protein>
    <submittedName>
        <fullName evidence="2">Uncharacterized protein</fullName>
    </submittedName>
</protein>
<reference evidence="2" key="1">
    <citation type="journal article" date="2020" name="G3 (Bethesda)">
        <title>High-Quality Assemblies for Three Invasive Social Wasps from the &lt;i&gt;Vespula&lt;/i&gt; Genus.</title>
        <authorList>
            <person name="Harrop T.W.R."/>
            <person name="Guhlin J."/>
            <person name="McLaughlin G.M."/>
            <person name="Permina E."/>
            <person name="Stockwell P."/>
            <person name="Gilligan J."/>
            <person name="Le Lec M.F."/>
            <person name="Gruber M.A.M."/>
            <person name="Quinn O."/>
            <person name="Lovegrove M."/>
            <person name="Duncan E.J."/>
            <person name="Remnant E.J."/>
            <person name="Van Eeckhoven J."/>
            <person name="Graham B."/>
            <person name="Knapp R.A."/>
            <person name="Langford K.W."/>
            <person name="Kronenberg Z."/>
            <person name="Press M.O."/>
            <person name="Eacker S.M."/>
            <person name="Wilson-Rankin E.E."/>
            <person name="Purcell J."/>
            <person name="Lester P.J."/>
            <person name="Dearden P.K."/>
        </authorList>
    </citation>
    <scope>NUCLEOTIDE SEQUENCE</scope>
    <source>
        <strain evidence="2">Volc-1</strain>
    </source>
</reference>
<evidence type="ECO:0000313" key="2">
    <source>
        <dbReference type="EMBL" id="KAF7390565.1"/>
    </source>
</evidence>
<sequence>MEKFKNIKVPRGKEKEFGVSNVTGATHEEKVGHARGQPVDDLRLSRGTYSTIQQLLPTLLNTTITTTNNNNDFPAAYRLLGAWVGAADTSRRRMPSVLPEQRESRHRLNRSCLRSSILRPWDTYKLRFYRGSKVFAGGLPEDPVGPKRYTQPDPRLQAPRSPRDSEKKLCLQILLPRLNLAPHLPHKQNPPPLVTVKDLKLHSIGAFASRKISPMGNDKL</sequence>
<comment type="caution">
    <text evidence="2">The sequence shown here is derived from an EMBL/GenBank/DDBJ whole genome shotgun (WGS) entry which is preliminary data.</text>
</comment>
<dbReference type="Proteomes" id="UP000600918">
    <property type="component" value="Unassembled WGS sequence"/>
</dbReference>
<accession>A0A834JM90</accession>
<evidence type="ECO:0000313" key="3">
    <source>
        <dbReference type="Proteomes" id="UP000600918"/>
    </source>
</evidence>
<dbReference type="AlphaFoldDB" id="A0A834JM90"/>
<evidence type="ECO:0000256" key="1">
    <source>
        <dbReference type="SAM" id="MobiDB-lite"/>
    </source>
</evidence>
<organism evidence="2 3">
    <name type="scientific">Vespula pensylvanica</name>
    <name type="common">Western yellow jacket</name>
    <name type="synonym">Wasp</name>
    <dbReference type="NCBI Taxonomy" id="30213"/>
    <lineage>
        <taxon>Eukaryota</taxon>
        <taxon>Metazoa</taxon>
        <taxon>Ecdysozoa</taxon>
        <taxon>Arthropoda</taxon>
        <taxon>Hexapoda</taxon>
        <taxon>Insecta</taxon>
        <taxon>Pterygota</taxon>
        <taxon>Neoptera</taxon>
        <taxon>Endopterygota</taxon>
        <taxon>Hymenoptera</taxon>
        <taxon>Apocrita</taxon>
        <taxon>Aculeata</taxon>
        <taxon>Vespoidea</taxon>
        <taxon>Vespidae</taxon>
        <taxon>Vespinae</taxon>
        <taxon>Vespula</taxon>
    </lineage>
</organism>
<dbReference type="EMBL" id="JACSDY010000023">
    <property type="protein sequence ID" value="KAF7390565.1"/>
    <property type="molecule type" value="Genomic_DNA"/>
</dbReference>
<name>A0A834JM90_VESPE</name>
<feature type="region of interest" description="Disordered" evidence="1">
    <location>
        <begin position="139"/>
        <end position="165"/>
    </location>
</feature>
<proteinExistence type="predicted"/>
<keyword evidence="3" id="KW-1185">Reference proteome</keyword>